<comment type="caution">
    <text evidence="1">The sequence shown here is derived from an EMBL/GenBank/DDBJ whole genome shotgun (WGS) entry which is preliminary data.</text>
</comment>
<dbReference type="Proteomes" id="UP000318529">
    <property type="component" value="Unassembled WGS sequence"/>
</dbReference>
<accession>A0A560BW79</accession>
<evidence type="ECO:0000313" key="1">
    <source>
        <dbReference type="EMBL" id="TWA76874.1"/>
    </source>
</evidence>
<sequence length="246" mass="26841">MSAIFPARTVAPGFRLVETLPLGTSTLTPELDAARGRLCGELVARGVTPILCESWPDLQALNARHRDSWFPLLPKPASAPAFWVGAADAGGDIIATQGAVFLDCAASSFGERLADLSAFHDGTPPEGEWSFCASEAAHDARGRVAFVVAGWVRPDWRGRGLFHPMAFLARLLAWERWGVNWWCGLVDPETVPIWNGRGAGRRRLEPRPTILYEQKDAGRLPLHLLRFSRPGVVLDMEALRKTPGGA</sequence>
<reference evidence="1 2" key="1">
    <citation type="submission" date="2019-06" db="EMBL/GenBank/DDBJ databases">
        <title>Genomic Encyclopedia of Type Strains, Phase IV (KMG-V): Genome sequencing to study the core and pangenomes of soil and plant-associated prokaryotes.</title>
        <authorList>
            <person name="Whitman W."/>
        </authorList>
    </citation>
    <scope>NUCLEOTIDE SEQUENCE [LARGE SCALE GENOMIC DNA]</scope>
    <source>
        <strain evidence="1 2">BR 11650</strain>
    </source>
</reference>
<evidence type="ECO:0000313" key="2">
    <source>
        <dbReference type="Proteomes" id="UP000318529"/>
    </source>
</evidence>
<organism evidence="1 2">
    <name type="scientific">Azospirillum brasilense</name>
    <dbReference type="NCBI Taxonomy" id="192"/>
    <lineage>
        <taxon>Bacteria</taxon>
        <taxon>Pseudomonadati</taxon>
        <taxon>Pseudomonadota</taxon>
        <taxon>Alphaproteobacteria</taxon>
        <taxon>Rhodospirillales</taxon>
        <taxon>Azospirillaceae</taxon>
        <taxon>Azospirillum</taxon>
    </lineage>
</organism>
<dbReference type="EMBL" id="VITH01000017">
    <property type="protein sequence ID" value="TWA76874.1"/>
    <property type="molecule type" value="Genomic_DNA"/>
</dbReference>
<dbReference type="InterPro" id="IPR016181">
    <property type="entry name" value="Acyl_CoA_acyltransferase"/>
</dbReference>
<dbReference type="AlphaFoldDB" id="A0A560BW79"/>
<evidence type="ECO:0008006" key="3">
    <source>
        <dbReference type="Google" id="ProtNLM"/>
    </source>
</evidence>
<gene>
    <name evidence="1" type="ORF">FBZ83_11715</name>
</gene>
<protein>
    <recommendedName>
        <fullName evidence="3">N-acetyltransferase domain-containing protein</fullName>
    </recommendedName>
</protein>
<proteinExistence type="predicted"/>
<dbReference type="SUPFAM" id="SSF55729">
    <property type="entry name" value="Acyl-CoA N-acyltransferases (Nat)"/>
    <property type="match status" value="1"/>
</dbReference>
<name>A0A560BW79_AZOBR</name>
<dbReference type="RefSeq" id="WP_145689791.1">
    <property type="nucleotide sequence ID" value="NZ_VITH01000017.1"/>
</dbReference>